<gene>
    <name evidence="2" type="ORF">GCM10023307_12740</name>
</gene>
<dbReference type="SUPFAM" id="SSF53187">
    <property type="entry name" value="Zn-dependent exopeptidases"/>
    <property type="match status" value="1"/>
</dbReference>
<dbReference type="InterPro" id="IPR007484">
    <property type="entry name" value="Peptidase_M28"/>
</dbReference>
<sequence length="624" mass="66403">MEPVRDAWIRMALDAVPIDGVMARLARLIEHDRYQASTGIAAAAAMVAEAAREAGLIDVAVHAFAADGERTFWTFAAPRAWTPSIARLRVGEADAPGTLTLDHASQPFLLATYSAPTPDAGTRARLVSIAEADAPLHDAIVLVDADTYRDPECLPALRARGALGFVTDGPCCVDPDTGTAYSGRIELDAWAQWFGFSVTHAQFAALSALAASGAHAHATILVDRDASMPVVTGVLPAQQDVADEPASPAEVWITSHLCHPRPGANDNGSGVVGLLGVASTLQALSSQPASAWPARRRPIRFVWAPEFVGTAAFYRARVEAAGLSAVPHAVLNLDMIGEDQARCGSPFVVERTPATTLSPLVPVAEWVVDGVFAATAGAGGRWRSVPFLGYSDHALFAGPHLAAPAVQFAHWPDRFNHSAADTLDKVSPLEMRRSIAAAALLLALAADDYAALADGLRALTRDWCDRDAQAAEHAAAMAGDPAWRDTYLRAVASAHRTLRAQVGALAENEMPDVPTAHGRNAGSEPEAAAIRPIHPQWDGPFNLRAMIGALPEPLRARMQAEIRHDKRTLAWLANIALHIDGRRDARAILDGASHAMRQPLDPARADLFWQAWLQSGWAAPQPPA</sequence>
<evidence type="ECO:0000259" key="1">
    <source>
        <dbReference type="Pfam" id="PF04389"/>
    </source>
</evidence>
<dbReference type="Pfam" id="PF04389">
    <property type="entry name" value="Peptidase_M28"/>
    <property type="match status" value="1"/>
</dbReference>
<dbReference type="Gene3D" id="3.40.630.10">
    <property type="entry name" value="Zn peptidases"/>
    <property type="match status" value="1"/>
</dbReference>
<accession>A0ABP9B1L9</accession>
<organism evidence="2 3">
    <name type="scientific">Lysobacter hankyongensis</name>
    <dbReference type="NCBI Taxonomy" id="1176535"/>
    <lineage>
        <taxon>Bacteria</taxon>
        <taxon>Pseudomonadati</taxon>
        <taxon>Pseudomonadota</taxon>
        <taxon>Gammaproteobacteria</taxon>
        <taxon>Lysobacterales</taxon>
        <taxon>Lysobacteraceae</taxon>
        <taxon>Lysobacter</taxon>
    </lineage>
</organism>
<dbReference type="EMBL" id="BAABJE010000005">
    <property type="protein sequence ID" value="GAA4789063.1"/>
    <property type="molecule type" value="Genomic_DNA"/>
</dbReference>
<feature type="domain" description="Peptidase M28" evidence="1">
    <location>
        <begin position="248"/>
        <end position="438"/>
    </location>
</feature>
<protein>
    <recommendedName>
        <fullName evidence="1">Peptidase M28 domain-containing protein</fullName>
    </recommendedName>
</protein>
<proteinExistence type="predicted"/>
<keyword evidence="3" id="KW-1185">Reference proteome</keyword>
<comment type="caution">
    <text evidence="2">The sequence shown here is derived from an EMBL/GenBank/DDBJ whole genome shotgun (WGS) entry which is preliminary data.</text>
</comment>
<reference evidence="3" key="1">
    <citation type="journal article" date="2019" name="Int. J. Syst. Evol. Microbiol.">
        <title>The Global Catalogue of Microorganisms (GCM) 10K type strain sequencing project: providing services to taxonomists for standard genome sequencing and annotation.</title>
        <authorList>
            <consortium name="The Broad Institute Genomics Platform"/>
            <consortium name="The Broad Institute Genome Sequencing Center for Infectious Disease"/>
            <person name="Wu L."/>
            <person name="Ma J."/>
        </authorList>
    </citation>
    <scope>NUCLEOTIDE SEQUENCE [LARGE SCALE GENOMIC DNA]</scope>
    <source>
        <strain evidence="3">JCM 18204</strain>
    </source>
</reference>
<evidence type="ECO:0000313" key="2">
    <source>
        <dbReference type="EMBL" id="GAA4789063.1"/>
    </source>
</evidence>
<dbReference type="Proteomes" id="UP001499959">
    <property type="component" value="Unassembled WGS sequence"/>
</dbReference>
<evidence type="ECO:0000313" key="3">
    <source>
        <dbReference type="Proteomes" id="UP001499959"/>
    </source>
</evidence>
<name>A0ABP9B1L9_9GAMM</name>